<gene>
    <name evidence="1" type="ORF">Pfra01_001893300</name>
</gene>
<dbReference type="AlphaFoldDB" id="A0A9W6XZT0"/>
<comment type="caution">
    <text evidence="1">The sequence shown here is derived from an EMBL/GenBank/DDBJ whole genome shotgun (WGS) entry which is preliminary data.</text>
</comment>
<protein>
    <submittedName>
        <fullName evidence="1">Unnamed protein product</fullName>
    </submittedName>
</protein>
<sequence length="224" mass="24484">MAGDVAAAFRNISIHSNSVYLFAGHIEWDDIIVIEFAAPFGWTGSPGFYEIAGGAITHVHGSHTTKQFPGGFFNYHWVDDHINVVADVGSACDDTNRSLRYAMVVVLGADAINTNKFTGWNIRQRVLGLVFDSIAETVSMPTEKIIKTQGIVATAFYAPSLSKRPTDCSWAAYGTWQPASGLRVRFFSDFASGRANFIALSVCLLHQTCSKICFGGGVYYTHRV</sequence>
<dbReference type="EMBL" id="BSXT01002395">
    <property type="protein sequence ID" value="GMF48699.1"/>
    <property type="molecule type" value="Genomic_DNA"/>
</dbReference>
<dbReference type="Proteomes" id="UP001165121">
    <property type="component" value="Unassembled WGS sequence"/>
</dbReference>
<organism evidence="1 2">
    <name type="scientific">Phytophthora fragariaefolia</name>
    <dbReference type="NCBI Taxonomy" id="1490495"/>
    <lineage>
        <taxon>Eukaryota</taxon>
        <taxon>Sar</taxon>
        <taxon>Stramenopiles</taxon>
        <taxon>Oomycota</taxon>
        <taxon>Peronosporomycetes</taxon>
        <taxon>Peronosporales</taxon>
        <taxon>Peronosporaceae</taxon>
        <taxon>Phytophthora</taxon>
    </lineage>
</organism>
<dbReference type="OrthoDB" id="126027at2759"/>
<proteinExistence type="predicted"/>
<keyword evidence="2" id="KW-1185">Reference proteome</keyword>
<name>A0A9W6XZT0_9STRA</name>
<evidence type="ECO:0000313" key="2">
    <source>
        <dbReference type="Proteomes" id="UP001165121"/>
    </source>
</evidence>
<reference evidence="1" key="1">
    <citation type="submission" date="2023-04" db="EMBL/GenBank/DDBJ databases">
        <title>Phytophthora fragariaefolia NBRC 109709.</title>
        <authorList>
            <person name="Ichikawa N."/>
            <person name="Sato H."/>
            <person name="Tonouchi N."/>
        </authorList>
    </citation>
    <scope>NUCLEOTIDE SEQUENCE</scope>
    <source>
        <strain evidence="1">NBRC 109709</strain>
    </source>
</reference>
<evidence type="ECO:0000313" key="1">
    <source>
        <dbReference type="EMBL" id="GMF48699.1"/>
    </source>
</evidence>
<accession>A0A9W6XZT0</accession>